<sequence>MVNEIKELVIDLNLVSVGDFLKLVDDKVFKWIGPEENLQVTLKSHNCCNIFQ</sequence>
<gene>
    <name evidence="1" type="ORF">MetMK1DRAFT_00022680</name>
</gene>
<keyword evidence="2" id="KW-1185">Reference proteome</keyword>
<name>H2C6S6_9CREN</name>
<dbReference type="EMBL" id="JH597768">
    <property type="protein sequence ID" value="EHP69503.1"/>
    <property type="molecule type" value="Genomic_DNA"/>
</dbReference>
<proteinExistence type="predicted"/>
<dbReference type="HOGENOM" id="CLU_3075422_0_0_2"/>
<protein>
    <submittedName>
        <fullName evidence="1">Uncharacterized protein</fullName>
    </submittedName>
</protein>
<evidence type="ECO:0000313" key="2">
    <source>
        <dbReference type="Proteomes" id="UP000003980"/>
    </source>
</evidence>
<dbReference type="Proteomes" id="UP000003980">
    <property type="component" value="Unassembled WGS sequence"/>
</dbReference>
<dbReference type="AlphaFoldDB" id="H2C6S6"/>
<reference evidence="1 2" key="1">
    <citation type="submission" date="2012-01" db="EMBL/GenBank/DDBJ databases">
        <title>Improved High-Quality Draft sequence of Metallosphaera yellowstonensis MK1.</title>
        <authorList>
            <consortium name="US DOE Joint Genome Institute"/>
            <person name="Lucas S."/>
            <person name="Han J."/>
            <person name="Cheng J.-F."/>
            <person name="Goodwin L."/>
            <person name="Pitluck S."/>
            <person name="Peters L."/>
            <person name="Teshima H."/>
            <person name="Detter J.C."/>
            <person name="Han C."/>
            <person name="Tapia R."/>
            <person name="Land M."/>
            <person name="Hauser L."/>
            <person name="Kyrpides N."/>
            <person name="Kozubal M."/>
            <person name="Macur R.E."/>
            <person name="Jay Z."/>
            <person name="Inskeep W."/>
            <person name="Woyke T."/>
        </authorList>
    </citation>
    <scope>NUCLEOTIDE SEQUENCE [LARGE SCALE GENOMIC DNA]</scope>
    <source>
        <strain evidence="1 2">MK1</strain>
    </source>
</reference>
<accession>H2C6S6</accession>
<evidence type="ECO:0000313" key="1">
    <source>
        <dbReference type="EMBL" id="EHP69503.1"/>
    </source>
</evidence>
<organism evidence="1 2">
    <name type="scientific">Metallosphaera yellowstonensis MK1</name>
    <dbReference type="NCBI Taxonomy" id="671065"/>
    <lineage>
        <taxon>Archaea</taxon>
        <taxon>Thermoproteota</taxon>
        <taxon>Thermoprotei</taxon>
        <taxon>Sulfolobales</taxon>
        <taxon>Sulfolobaceae</taxon>
        <taxon>Metallosphaera</taxon>
    </lineage>
</organism>